<dbReference type="AlphaFoldDB" id="A0A315Z8I6"/>
<dbReference type="PROSITE" id="PS51722">
    <property type="entry name" value="G_TR_2"/>
    <property type="match status" value="1"/>
</dbReference>
<dbReference type="InterPro" id="IPR000795">
    <property type="entry name" value="T_Tr_GTP-bd_dom"/>
</dbReference>
<evidence type="ECO:0000313" key="7">
    <source>
        <dbReference type="Proteomes" id="UP000245535"/>
    </source>
</evidence>
<name>A0A315Z8I6_SEDFL</name>
<dbReference type="InterPro" id="IPR027417">
    <property type="entry name" value="P-loop_NTPase"/>
</dbReference>
<dbReference type="NCBIfam" id="TIGR00231">
    <property type="entry name" value="small_GTP"/>
    <property type="match status" value="1"/>
</dbReference>
<dbReference type="SUPFAM" id="SSF54211">
    <property type="entry name" value="Ribosomal protein S5 domain 2-like"/>
    <property type="match status" value="1"/>
</dbReference>
<dbReference type="SMART" id="SM00838">
    <property type="entry name" value="EFG_C"/>
    <property type="match status" value="1"/>
</dbReference>
<dbReference type="Pfam" id="PF00679">
    <property type="entry name" value="EFG_C"/>
    <property type="match status" value="1"/>
</dbReference>
<evidence type="ECO:0000256" key="4">
    <source>
        <dbReference type="ARBA" id="ARBA00023134"/>
    </source>
</evidence>
<dbReference type="PRINTS" id="PR00315">
    <property type="entry name" value="ELONGATNFCT"/>
</dbReference>
<keyword evidence="2" id="KW-0547">Nucleotide-binding</keyword>
<dbReference type="InterPro" id="IPR005225">
    <property type="entry name" value="Small_GTP-bd"/>
</dbReference>
<dbReference type="PANTHER" id="PTHR43261:SF1">
    <property type="entry name" value="RIBOSOME-RELEASING FACTOR 2, MITOCHONDRIAL"/>
    <property type="match status" value="1"/>
</dbReference>
<evidence type="ECO:0000256" key="3">
    <source>
        <dbReference type="ARBA" id="ARBA00022917"/>
    </source>
</evidence>
<dbReference type="InterPro" id="IPR035647">
    <property type="entry name" value="EFG_III/V"/>
</dbReference>
<dbReference type="PANTHER" id="PTHR43261">
    <property type="entry name" value="TRANSLATION ELONGATION FACTOR G-RELATED"/>
    <property type="match status" value="1"/>
</dbReference>
<proteinExistence type="predicted"/>
<dbReference type="Proteomes" id="UP000245535">
    <property type="component" value="Unassembled WGS sequence"/>
</dbReference>
<dbReference type="EMBL" id="QGDO01000003">
    <property type="protein sequence ID" value="PWJ41811.1"/>
    <property type="molecule type" value="Genomic_DNA"/>
</dbReference>
<dbReference type="Gene3D" id="3.30.70.870">
    <property type="entry name" value="Elongation Factor G (Translational Gtpase), domain 3"/>
    <property type="match status" value="1"/>
</dbReference>
<dbReference type="InterPro" id="IPR053905">
    <property type="entry name" value="EF-G-like_DII"/>
</dbReference>
<keyword evidence="4" id="KW-0342">GTP-binding</keyword>
<dbReference type="PRINTS" id="PR01037">
    <property type="entry name" value="TCRTETOQM"/>
</dbReference>
<dbReference type="Gene3D" id="3.40.50.300">
    <property type="entry name" value="P-loop containing nucleotide triphosphate hydrolases"/>
    <property type="match status" value="1"/>
</dbReference>
<dbReference type="PROSITE" id="PS00301">
    <property type="entry name" value="G_TR_1"/>
    <property type="match status" value="1"/>
</dbReference>
<dbReference type="InterPro" id="IPR009000">
    <property type="entry name" value="Transl_B-barrel_sf"/>
</dbReference>
<feature type="domain" description="Tr-type G" evidence="5">
    <location>
        <begin position="3"/>
        <end position="247"/>
    </location>
</feature>
<dbReference type="SMART" id="SM00889">
    <property type="entry name" value="EFG_IV"/>
    <property type="match status" value="1"/>
</dbReference>
<dbReference type="OrthoDB" id="9801472at2"/>
<dbReference type="Gene3D" id="2.40.30.10">
    <property type="entry name" value="Translation factors"/>
    <property type="match status" value="1"/>
</dbReference>
<dbReference type="InterPro" id="IPR005517">
    <property type="entry name" value="Transl_elong_EFG/EF2_IV"/>
</dbReference>
<dbReference type="Pfam" id="PF00009">
    <property type="entry name" value="GTP_EFTU"/>
    <property type="match status" value="1"/>
</dbReference>
<dbReference type="RefSeq" id="WP_109618161.1">
    <property type="nucleotide sequence ID" value="NZ_QGDO01000003.1"/>
</dbReference>
<organism evidence="6 7">
    <name type="scientific">Sediminitomix flava</name>
    <dbReference type="NCBI Taxonomy" id="379075"/>
    <lineage>
        <taxon>Bacteria</taxon>
        <taxon>Pseudomonadati</taxon>
        <taxon>Bacteroidota</taxon>
        <taxon>Cytophagia</taxon>
        <taxon>Cytophagales</taxon>
        <taxon>Flammeovirgaceae</taxon>
        <taxon>Sediminitomix</taxon>
    </lineage>
</organism>
<dbReference type="Gene3D" id="3.30.70.240">
    <property type="match status" value="1"/>
</dbReference>
<keyword evidence="3" id="KW-0648">Protein biosynthesis</keyword>
<dbReference type="GO" id="GO:0006412">
    <property type="term" value="P:translation"/>
    <property type="evidence" value="ECO:0007669"/>
    <property type="project" value="UniProtKB-KW"/>
</dbReference>
<dbReference type="Pfam" id="PF14492">
    <property type="entry name" value="EFG_III"/>
    <property type="match status" value="1"/>
</dbReference>
<evidence type="ECO:0000256" key="2">
    <source>
        <dbReference type="ARBA" id="ARBA00022741"/>
    </source>
</evidence>
<protein>
    <recommendedName>
        <fullName evidence="1">Tetracycline resistance protein TetQ</fullName>
    </recommendedName>
</protein>
<dbReference type="InterPro" id="IPR014721">
    <property type="entry name" value="Ribsml_uS5_D2-typ_fold_subgr"/>
</dbReference>
<evidence type="ECO:0000256" key="1">
    <source>
        <dbReference type="ARBA" id="ARBA00013902"/>
    </source>
</evidence>
<evidence type="ECO:0000313" key="6">
    <source>
        <dbReference type="EMBL" id="PWJ41811.1"/>
    </source>
</evidence>
<evidence type="ECO:0000259" key="5">
    <source>
        <dbReference type="PROSITE" id="PS51722"/>
    </source>
</evidence>
<comment type="caution">
    <text evidence="6">The sequence shown here is derived from an EMBL/GenBank/DDBJ whole genome shotgun (WGS) entry which is preliminary data.</text>
</comment>
<dbReference type="InterPro" id="IPR000640">
    <property type="entry name" value="EFG_V-like"/>
</dbReference>
<dbReference type="Gene3D" id="3.30.230.10">
    <property type="match status" value="1"/>
</dbReference>
<dbReference type="GO" id="GO:0003924">
    <property type="term" value="F:GTPase activity"/>
    <property type="evidence" value="ECO:0007669"/>
    <property type="project" value="InterPro"/>
</dbReference>
<dbReference type="Pfam" id="PF22042">
    <property type="entry name" value="EF-G_D2"/>
    <property type="match status" value="1"/>
</dbReference>
<accession>A0A315Z8I6</accession>
<dbReference type="InterPro" id="IPR020568">
    <property type="entry name" value="Ribosomal_Su5_D2-typ_SF"/>
</dbReference>
<reference evidence="6 7" key="1">
    <citation type="submission" date="2018-03" db="EMBL/GenBank/DDBJ databases">
        <title>Genomic Encyclopedia of Archaeal and Bacterial Type Strains, Phase II (KMG-II): from individual species to whole genera.</title>
        <authorList>
            <person name="Goeker M."/>
        </authorList>
    </citation>
    <scope>NUCLEOTIDE SEQUENCE [LARGE SCALE GENOMIC DNA]</scope>
    <source>
        <strain evidence="6 7">DSM 28229</strain>
    </source>
</reference>
<dbReference type="Pfam" id="PF03764">
    <property type="entry name" value="EFG_IV"/>
    <property type="match status" value="1"/>
</dbReference>
<dbReference type="InterPro" id="IPR031157">
    <property type="entry name" value="G_TR_CS"/>
</dbReference>
<dbReference type="GO" id="GO:0032790">
    <property type="term" value="P:ribosome disassembly"/>
    <property type="evidence" value="ECO:0007669"/>
    <property type="project" value="TreeGrafter"/>
</dbReference>
<sequence>MSKNIRNIGILAHVDAGKTTLTENFLYHSGAVKQLGSVDQGTAKTDSLAIEKERGISVKAAFTSFEWKNTQINLIDTPGHIDFSSEVERTIRALDGAILLVSAVEGIQAHTETIWEALKAQKIPTLIWINKIDRAGADIDKVLADIEKELKVPFISLHDCDGEGDKDVVLKLCPKDDTYIESLANIDDLIMEKYLEGEAISENELENALKKGISETAILPVMLGSAKLSLGIEELLDAVINYLPSPQIENKGFSALVYAVHHDDRGKVANVKIFDGQLKNRDVVYNATQGLEEKVHQMKKNVAGKTSDIQELGAGDIAAVYGLSEVKVGDILGESNAEIPKEVKLQAPLLTIQVKPKAEKDLASLVQAMNVLAAEDPNLEFDWLAEEREVHIKIMGKIQIEILEQMLLDRFNLEVSFEDPIVIYKETPSGVGEGYERYTMPKPCWAVCRFLIEPLERGSGVQYESKVGVNDILIRYQQEVERTIPLALSQGIKGWEVTDVKITLIEGEDHVMHSRAGDFVTCTPMGIMKGLDEIGTTLLEPILSFKIVAPEELLGTISSDIIQMRGSFGSPEIIDGKFILEGTYPVATSLDYPVTLSSKSGGKAKLSTKFHSYQACEDDLGVIREFKGISPLDRSKYILKARNALQ</sequence>
<dbReference type="SUPFAM" id="SSF52540">
    <property type="entry name" value="P-loop containing nucleoside triphosphate hydrolases"/>
    <property type="match status" value="1"/>
</dbReference>
<dbReference type="SUPFAM" id="SSF50447">
    <property type="entry name" value="Translation proteins"/>
    <property type="match status" value="1"/>
</dbReference>
<gene>
    <name evidence="6" type="ORF">BC781_10361</name>
</gene>
<dbReference type="SUPFAM" id="SSF54980">
    <property type="entry name" value="EF-G C-terminal domain-like"/>
    <property type="match status" value="2"/>
</dbReference>
<dbReference type="GO" id="GO:0005525">
    <property type="term" value="F:GTP binding"/>
    <property type="evidence" value="ECO:0007669"/>
    <property type="project" value="UniProtKB-KW"/>
</dbReference>
<dbReference type="InterPro" id="IPR041095">
    <property type="entry name" value="EFG_II"/>
</dbReference>
<keyword evidence="7" id="KW-1185">Reference proteome</keyword>